<organism evidence="7">
    <name type="scientific">Paenibacillus sp. BIHB 4019</name>
    <dbReference type="NCBI Taxonomy" id="1870819"/>
    <lineage>
        <taxon>Bacteria</taxon>
        <taxon>Bacillati</taxon>
        <taxon>Bacillota</taxon>
        <taxon>Bacilli</taxon>
        <taxon>Bacillales</taxon>
        <taxon>Paenibacillaceae</taxon>
        <taxon>Paenibacillus</taxon>
    </lineage>
</organism>
<dbReference type="GO" id="GO:0016787">
    <property type="term" value="F:hydrolase activity"/>
    <property type="evidence" value="ECO:0007669"/>
    <property type="project" value="UniProtKB-KW"/>
</dbReference>
<dbReference type="GO" id="GO:0005524">
    <property type="term" value="F:ATP binding"/>
    <property type="evidence" value="ECO:0007669"/>
    <property type="project" value="UniProtKB-KW"/>
</dbReference>
<dbReference type="InterPro" id="IPR010225">
    <property type="entry name" value="HrpB"/>
</dbReference>
<evidence type="ECO:0000256" key="2">
    <source>
        <dbReference type="ARBA" id="ARBA00022801"/>
    </source>
</evidence>
<dbReference type="SMART" id="SM00847">
    <property type="entry name" value="HA2"/>
    <property type="match status" value="1"/>
</dbReference>
<dbReference type="FunFam" id="3.40.50.300:FF:002125">
    <property type="entry name" value="ATP-dependent helicase HrpB"/>
    <property type="match status" value="1"/>
</dbReference>
<evidence type="ECO:0000259" key="6">
    <source>
        <dbReference type="PROSITE" id="PS51194"/>
    </source>
</evidence>
<accession>A0A1B2DPD7</accession>
<sequence>MNQLPIDAVLPELLEALAAGSGAVLVAEPGAGKTTRVPLALLDAPWLDGRKIMMLEPRRLAARSAAKYMAAMLGEQVGDTVGYRVRLDTKVSARTRIEVVTEGVLTRMLQEDPAVLDVGVIVFDEFHERHLHGDLGLALSLQSQALLRSDLRLLVMSATLAAGPVAELLGGAPIIESAGKVFPVRTIYRSSKVEGRIEPSVVSTILQALAADEGNMLVFLPGVGEIRRVASLLAREERMKGVKVAELYGTMPLEAQDQAIQPSAAGERKVVLATAIAESSLTVEGVRIVVDAGLMRVSRFSPRTGMTRLETTLVSQASADQRRGRAGRLAPGVCYRLWTEQEQMHLQPFSQPEMLEADLAPLALEIAVWGIQQPEELGWLDPPPIGAYQQARQLLELLQAVDSLGWPTESGRRMARLGLHPRLGYMLLRAQRYGAAEQACELAALLSERDLLPQQRSADVQLRLDALHRGDGAEVDRGAVQRIRSQAQQWSRLLASAAAGEAGASAREAGASARGAAAAGAGQQDAAMSCGALLALAYPDRIAQRRSDGRYLLANGRGAALPEAQPLSRAAYLVAAELDDAGTESRIRLAAELTEGELASAARDQIRQERIVEWDASAQAVRARERVRLGALLLQEKPLPKPDAELVAAALAQGVQQEGLALLPMSKQAAQLLARMRLMRHYDSSWPDVSDEGLLSTSSLAEWLLPHIQGMKSKSDLQRLSMQQLLEGMLTWTQRQELDKQVPTHIAVPSGSRIPVDYNDPEAPFIAVRLQELFGMKDTPLLAGGKLPLTLHLLSPSQRPVQVTRDLGSFWSHAYFEVKKDLKGRYPKHYWPDDPYAAQPTNRVKPRK</sequence>
<keyword evidence="3 7" id="KW-0347">Helicase</keyword>
<dbReference type="InterPro" id="IPR013689">
    <property type="entry name" value="RNA_helicase_ATP-dep_HrpB_C"/>
</dbReference>
<dbReference type="InterPro" id="IPR014001">
    <property type="entry name" value="Helicase_ATP-bd"/>
</dbReference>
<dbReference type="GO" id="GO:0004386">
    <property type="term" value="F:helicase activity"/>
    <property type="evidence" value="ECO:0007669"/>
    <property type="project" value="UniProtKB-KW"/>
</dbReference>
<dbReference type="InterPro" id="IPR001650">
    <property type="entry name" value="Helicase_C-like"/>
</dbReference>
<dbReference type="CDD" id="cd18791">
    <property type="entry name" value="SF2_C_RHA"/>
    <property type="match status" value="1"/>
</dbReference>
<feature type="domain" description="Helicase C-terminal" evidence="6">
    <location>
        <begin position="204"/>
        <end position="370"/>
    </location>
</feature>
<dbReference type="RefSeq" id="WP_099520607.1">
    <property type="nucleotide sequence ID" value="NZ_CP016808.1"/>
</dbReference>
<dbReference type="PROSITE" id="PS51194">
    <property type="entry name" value="HELICASE_CTER"/>
    <property type="match status" value="1"/>
</dbReference>
<dbReference type="Gene3D" id="3.40.50.300">
    <property type="entry name" value="P-loop containing nucleotide triphosphate hydrolases"/>
    <property type="match status" value="2"/>
</dbReference>
<dbReference type="Pfam" id="PF08482">
    <property type="entry name" value="HrpB_C"/>
    <property type="match status" value="1"/>
</dbReference>
<evidence type="ECO:0000256" key="4">
    <source>
        <dbReference type="ARBA" id="ARBA00022840"/>
    </source>
</evidence>
<evidence type="ECO:0000256" key="1">
    <source>
        <dbReference type="ARBA" id="ARBA00022741"/>
    </source>
</evidence>
<dbReference type="Pfam" id="PF00271">
    <property type="entry name" value="Helicase_C"/>
    <property type="match status" value="1"/>
</dbReference>
<evidence type="ECO:0000259" key="5">
    <source>
        <dbReference type="PROSITE" id="PS51192"/>
    </source>
</evidence>
<dbReference type="PANTHER" id="PTHR43519:SF1">
    <property type="entry name" value="ATP-DEPENDENT RNA HELICASE HRPB"/>
    <property type="match status" value="1"/>
</dbReference>
<dbReference type="SMART" id="SM00487">
    <property type="entry name" value="DEXDc"/>
    <property type="match status" value="1"/>
</dbReference>
<evidence type="ECO:0000313" key="7">
    <source>
        <dbReference type="EMBL" id="ANY69579.1"/>
    </source>
</evidence>
<dbReference type="Pfam" id="PF24473">
    <property type="entry name" value="CON_HrpB"/>
    <property type="match status" value="1"/>
</dbReference>
<dbReference type="SUPFAM" id="SSF52540">
    <property type="entry name" value="P-loop containing nucleoside triphosphate hydrolases"/>
    <property type="match status" value="1"/>
</dbReference>
<dbReference type="GO" id="GO:0003676">
    <property type="term" value="F:nucleic acid binding"/>
    <property type="evidence" value="ECO:0007669"/>
    <property type="project" value="InterPro"/>
</dbReference>
<dbReference type="PIRSF" id="PIRSF005496">
    <property type="entry name" value="ATP_hel_hrpB"/>
    <property type="match status" value="1"/>
</dbReference>
<dbReference type="AlphaFoldDB" id="A0A1B2DPD7"/>
<keyword evidence="2" id="KW-0378">Hydrolase</keyword>
<protein>
    <submittedName>
        <fullName evidence="7">ATP-dependent helicase HrpB</fullName>
    </submittedName>
</protein>
<reference evidence="7" key="1">
    <citation type="submission" date="2016-08" db="EMBL/GenBank/DDBJ databases">
        <title>Complete Genome Seqeunce of Paenibacillus sp. BIHB 4019 from tea rhizoplane.</title>
        <authorList>
            <person name="Thakur R."/>
            <person name="Swarnkar M.K."/>
            <person name="Gulati A."/>
        </authorList>
    </citation>
    <scope>NUCLEOTIDE SEQUENCE [LARGE SCALE GENOMIC DNA]</scope>
    <source>
        <strain evidence="7">BIHB4019</strain>
    </source>
</reference>
<proteinExistence type="predicted"/>
<keyword evidence="4" id="KW-0067">ATP-binding</keyword>
<dbReference type="PROSITE" id="PS51192">
    <property type="entry name" value="HELICASE_ATP_BIND_1"/>
    <property type="match status" value="1"/>
</dbReference>
<dbReference type="InterPro" id="IPR027417">
    <property type="entry name" value="P-loop_NTPase"/>
</dbReference>
<dbReference type="Gene3D" id="1.20.120.1080">
    <property type="match status" value="1"/>
</dbReference>
<keyword evidence="1" id="KW-0547">Nucleotide-binding</keyword>
<dbReference type="InterPro" id="IPR056329">
    <property type="entry name" value="CON_HrpB"/>
</dbReference>
<gene>
    <name evidence="7" type="ORF">BBD42_26140</name>
</gene>
<dbReference type="Pfam" id="PF00270">
    <property type="entry name" value="DEAD"/>
    <property type="match status" value="1"/>
</dbReference>
<dbReference type="EMBL" id="CP016808">
    <property type="protein sequence ID" value="ANY69579.1"/>
    <property type="molecule type" value="Genomic_DNA"/>
</dbReference>
<dbReference type="InterPro" id="IPR011545">
    <property type="entry name" value="DEAD/DEAH_box_helicase_dom"/>
</dbReference>
<name>A0A1B2DPD7_9BACL</name>
<dbReference type="PANTHER" id="PTHR43519">
    <property type="entry name" value="ATP-DEPENDENT RNA HELICASE HRPB"/>
    <property type="match status" value="1"/>
</dbReference>
<dbReference type="InterPro" id="IPR007502">
    <property type="entry name" value="Helicase-assoc_dom"/>
</dbReference>
<dbReference type="InterPro" id="IPR049614">
    <property type="entry name" value="HrpB_DEXH"/>
</dbReference>
<dbReference type="NCBIfam" id="TIGR01970">
    <property type="entry name" value="DEAH_box_HrpB"/>
    <property type="match status" value="1"/>
</dbReference>
<evidence type="ECO:0000256" key="3">
    <source>
        <dbReference type="ARBA" id="ARBA00022806"/>
    </source>
</evidence>
<feature type="domain" description="Helicase ATP-binding" evidence="5">
    <location>
        <begin position="14"/>
        <end position="178"/>
    </location>
</feature>
<dbReference type="SMART" id="SM00490">
    <property type="entry name" value="HELICc"/>
    <property type="match status" value="1"/>
</dbReference>
<dbReference type="CDD" id="cd17990">
    <property type="entry name" value="DEXHc_HrpB"/>
    <property type="match status" value="1"/>
</dbReference>